<evidence type="ECO:0000259" key="4">
    <source>
        <dbReference type="SMART" id="SM00479"/>
    </source>
</evidence>
<accession>A0A6M3JU14</accession>
<name>A0A6M3JU14_9ZZZZ</name>
<dbReference type="AlphaFoldDB" id="A0A6M3JU14"/>
<evidence type="ECO:0000313" key="5">
    <source>
        <dbReference type="EMBL" id="QJA65796.1"/>
    </source>
</evidence>
<dbReference type="Gene3D" id="3.30.420.10">
    <property type="entry name" value="Ribonuclease H-like superfamily/Ribonuclease H"/>
    <property type="match status" value="1"/>
</dbReference>
<dbReference type="SMART" id="SM00479">
    <property type="entry name" value="EXOIII"/>
    <property type="match status" value="1"/>
</dbReference>
<evidence type="ECO:0000313" key="6">
    <source>
        <dbReference type="EMBL" id="QJA73476.1"/>
    </source>
</evidence>
<dbReference type="Pfam" id="PF00929">
    <property type="entry name" value="RNase_T"/>
    <property type="match status" value="1"/>
</dbReference>
<keyword evidence="3 6" id="KW-0269">Exonuclease</keyword>
<dbReference type="InterPro" id="IPR036397">
    <property type="entry name" value="RNaseH_sf"/>
</dbReference>
<dbReference type="SUPFAM" id="SSF53098">
    <property type="entry name" value="Ribonuclease H-like"/>
    <property type="match status" value="1"/>
</dbReference>
<proteinExistence type="predicted"/>
<keyword evidence="1" id="KW-0540">Nuclease</keyword>
<dbReference type="PANTHER" id="PTHR30231">
    <property type="entry name" value="DNA POLYMERASE III SUBUNIT EPSILON"/>
    <property type="match status" value="1"/>
</dbReference>
<dbReference type="EMBL" id="MT142030">
    <property type="protein sequence ID" value="QJA73476.1"/>
    <property type="molecule type" value="Genomic_DNA"/>
</dbReference>
<dbReference type="InterPro" id="IPR012337">
    <property type="entry name" value="RNaseH-like_sf"/>
</dbReference>
<dbReference type="EMBL" id="MT141544">
    <property type="protein sequence ID" value="QJA65796.1"/>
    <property type="molecule type" value="Genomic_DNA"/>
</dbReference>
<dbReference type="GO" id="GO:0008408">
    <property type="term" value="F:3'-5' exonuclease activity"/>
    <property type="evidence" value="ECO:0007669"/>
    <property type="project" value="TreeGrafter"/>
</dbReference>
<evidence type="ECO:0000256" key="1">
    <source>
        <dbReference type="ARBA" id="ARBA00022722"/>
    </source>
</evidence>
<dbReference type="InterPro" id="IPR013520">
    <property type="entry name" value="Ribonucl_H"/>
</dbReference>
<sequence length="177" mass="20051">MTHMNDIAWVDVETTGLDPVRHEIVDIWVVLTNTRGEVLDEAGGLVLPRRIEAATPRALEINCYSEARWAAEARPWAEVWAEVEPLIDGARIAGHKVDFDLGHLTHQCEREGTVWPPTKLPHICTLEIARAALPRRSHRLWAMCNHFGISNHGAHSARADAYRALNLWRALKTFKEE</sequence>
<evidence type="ECO:0000256" key="2">
    <source>
        <dbReference type="ARBA" id="ARBA00022801"/>
    </source>
</evidence>
<dbReference type="PANTHER" id="PTHR30231:SF4">
    <property type="entry name" value="PROTEIN NEN2"/>
    <property type="match status" value="1"/>
</dbReference>
<protein>
    <submittedName>
        <fullName evidence="6">Putative exonuclease</fullName>
    </submittedName>
</protein>
<gene>
    <name evidence="6" type="ORF">MM415A02338_0004</name>
    <name evidence="5" type="ORF">MM415B00380_0048</name>
</gene>
<evidence type="ECO:0000256" key="3">
    <source>
        <dbReference type="ARBA" id="ARBA00022839"/>
    </source>
</evidence>
<dbReference type="CDD" id="cd06127">
    <property type="entry name" value="DEDDh"/>
    <property type="match status" value="1"/>
</dbReference>
<keyword evidence="2" id="KW-0378">Hydrolase</keyword>
<reference evidence="6" key="1">
    <citation type="submission" date="2020-03" db="EMBL/GenBank/DDBJ databases">
        <title>The deep terrestrial virosphere.</title>
        <authorList>
            <person name="Holmfeldt K."/>
            <person name="Nilsson E."/>
            <person name="Simone D."/>
            <person name="Lopez-Fernandez M."/>
            <person name="Wu X."/>
            <person name="de Brujin I."/>
            <person name="Lundin D."/>
            <person name="Andersson A."/>
            <person name="Bertilsson S."/>
            <person name="Dopson M."/>
        </authorList>
    </citation>
    <scope>NUCLEOTIDE SEQUENCE</scope>
    <source>
        <strain evidence="6">MM415A02338</strain>
        <strain evidence="5">MM415B00380</strain>
    </source>
</reference>
<feature type="domain" description="Exonuclease" evidence="4">
    <location>
        <begin position="6"/>
        <end position="177"/>
    </location>
</feature>
<dbReference type="GO" id="GO:0003676">
    <property type="term" value="F:nucleic acid binding"/>
    <property type="evidence" value="ECO:0007669"/>
    <property type="project" value="InterPro"/>
</dbReference>
<organism evidence="6">
    <name type="scientific">viral metagenome</name>
    <dbReference type="NCBI Taxonomy" id="1070528"/>
    <lineage>
        <taxon>unclassified sequences</taxon>
        <taxon>metagenomes</taxon>
        <taxon>organismal metagenomes</taxon>
    </lineage>
</organism>